<dbReference type="RefSeq" id="WP_061858149.1">
    <property type="nucleotide sequence ID" value="NZ_LTBB01000005.1"/>
</dbReference>
<protein>
    <submittedName>
        <fullName evidence="1">Putative RNA-binding protein</fullName>
    </submittedName>
</protein>
<gene>
    <name evidence="1" type="ORF">CLCOL_12820</name>
</gene>
<dbReference type="AlphaFoldDB" id="A0A151ANF5"/>
<sequence length="63" mass="7349">MCEANVYFLDNDGNEKLLLESVDKVVPTDEGLFLENIFSQRKIVKAKIKEMKLVEHRIILEKL</sequence>
<evidence type="ECO:0000313" key="2">
    <source>
        <dbReference type="Proteomes" id="UP000075374"/>
    </source>
</evidence>
<comment type="caution">
    <text evidence="1">The sequence shown here is derived from an EMBL/GenBank/DDBJ whole genome shotgun (WGS) entry which is preliminary data.</text>
</comment>
<dbReference type="EMBL" id="LTBB01000005">
    <property type="protein sequence ID" value="KYH29145.1"/>
    <property type="molecule type" value="Genomic_DNA"/>
</dbReference>
<evidence type="ECO:0000313" key="1">
    <source>
        <dbReference type="EMBL" id="KYH29145.1"/>
    </source>
</evidence>
<dbReference type="InterPro" id="IPR019300">
    <property type="entry name" value="CooT"/>
</dbReference>
<dbReference type="Proteomes" id="UP000075374">
    <property type="component" value="Unassembled WGS sequence"/>
</dbReference>
<keyword evidence="2" id="KW-1185">Reference proteome</keyword>
<dbReference type="PATRIC" id="fig|1121305.3.peg.1284"/>
<organism evidence="1 2">
    <name type="scientific">Clostridium colicanis DSM 13634</name>
    <dbReference type="NCBI Taxonomy" id="1121305"/>
    <lineage>
        <taxon>Bacteria</taxon>
        <taxon>Bacillati</taxon>
        <taxon>Bacillota</taxon>
        <taxon>Clostridia</taxon>
        <taxon>Eubacteriales</taxon>
        <taxon>Clostridiaceae</taxon>
        <taxon>Clostridium</taxon>
    </lineage>
</organism>
<name>A0A151ANF5_9CLOT</name>
<dbReference type="STRING" id="1121305.CLCOL_12820"/>
<reference evidence="1 2" key="1">
    <citation type="submission" date="2016-02" db="EMBL/GenBank/DDBJ databases">
        <title>Genome sequence of Clostridium colicanis DSM 13634.</title>
        <authorList>
            <person name="Poehlein A."/>
            <person name="Daniel R."/>
        </authorList>
    </citation>
    <scope>NUCLEOTIDE SEQUENCE [LARGE SCALE GENOMIC DNA]</scope>
    <source>
        <strain evidence="1 2">DSM 13634</strain>
    </source>
</reference>
<accession>A0A151ANF5</accession>
<proteinExistence type="predicted"/>
<dbReference type="Pfam" id="PF10133">
    <property type="entry name" value="CooT"/>
    <property type="match status" value="1"/>
</dbReference>